<keyword evidence="5" id="KW-1185">Reference proteome</keyword>
<reference evidence="6 7" key="2">
    <citation type="submission" date="2025-04" db="UniProtKB">
        <authorList>
            <consortium name="RefSeq"/>
        </authorList>
    </citation>
    <scope>IDENTIFICATION</scope>
    <source>
        <tissue evidence="6 7">Young leaves</tissue>
    </source>
</reference>
<keyword evidence="2" id="KW-0694">RNA-binding</keyword>
<feature type="compositionally biased region" description="Gly residues" evidence="3">
    <location>
        <begin position="104"/>
        <end position="118"/>
    </location>
</feature>
<dbReference type="KEGG" id="pda:103721305"/>
<dbReference type="GeneID" id="103721305"/>
<feature type="compositionally biased region" description="Polar residues" evidence="3">
    <location>
        <begin position="144"/>
        <end position="160"/>
    </location>
</feature>
<dbReference type="GO" id="GO:0005634">
    <property type="term" value="C:nucleus"/>
    <property type="evidence" value="ECO:0007669"/>
    <property type="project" value="UniProtKB-SubCell"/>
</dbReference>
<dbReference type="GO" id="GO:0003723">
    <property type="term" value="F:RNA binding"/>
    <property type="evidence" value="ECO:0007669"/>
    <property type="project" value="UniProtKB-UniRule"/>
</dbReference>
<gene>
    <name evidence="6 7" type="primary">LOC103721305</name>
</gene>
<proteinExistence type="inferred from homology"/>
<feature type="region of interest" description="Disordered" evidence="3">
    <location>
        <begin position="291"/>
        <end position="351"/>
    </location>
</feature>
<dbReference type="InterPro" id="IPR034772">
    <property type="entry name" value="CPSF6/7"/>
</dbReference>
<dbReference type="InterPro" id="IPR000504">
    <property type="entry name" value="RRM_dom"/>
</dbReference>
<feature type="region of interest" description="Disordered" evidence="3">
    <location>
        <begin position="436"/>
        <end position="603"/>
    </location>
</feature>
<dbReference type="PANTHER" id="PTHR23204">
    <property type="entry name" value="CLEAVAGE AND POLYADENYLATION SPECIFIC FACTOR"/>
    <property type="match status" value="1"/>
</dbReference>
<feature type="compositionally biased region" description="Gly residues" evidence="3">
    <location>
        <begin position="306"/>
        <end position="336"/>
    </location>
</feature>
<feature type="compositionally biased region" description="Low complexity" evidence="3">
    <location>
        <begin position="337"/>
        <end position="346"/>
    </location>
</feature>
<dbReference type="SMART" id="SM00360">
    <property type="entry name" value="RRM"/>
    <property type="match status" value="1"/>
</dbReference>
<dbReference type="CDD" id="cd12372">
    <property type="entry name" value="RRM_CFIm68_CFIm59"/>
    <property type="match status" value="1"/>
</dbReference>
<dbReference type="PROSITE" id="PS50102">
    <property type="entry name" value="RRM"/>
    <property type="match status" value="1"/>
</dbReference>
<feature type="compositionally biased region" description="Gly residues" evidence="3">
    <location>
        <begin position="169"/>
        <end position="195"/>
    </location>
</feature>
<reference evidence="5" key="1">
    <citation type="journal article" date="2019" name="Nat. Commun.">
        <title>Genome-wide association mapping of date palm fruit traits.</title>
        <authorList>
            <person name="Hazzouri K.M."/>
            <person name="Gros-Balthazard M."/>
            <person name="Flowers J.M."/>
            <person name="Copetti D."/>
            <person name="Lemansour A."/>
            <person name="Lebrun M."/>
            <person name="Masmoudi K."/>
            <person name="Ferrand S."/>
            <person name="Dhar M.I."/>
            <person name="Fresquez Z.A."/>
            <person name="Rosas U."/>
            <person name="Zhang J."/>
            <person name="Talag J."/>
            <person name="Lee S."/>
            <person name="Kudrna D."/>
            <person name="Powell R.F."/>
            <person name="Leitch I.J."/>
            <person name="Krueger R.R."/>
            <person name="Wing R.A."/>
            <person name="Amiri K.M.A."/>
            <person name="Purugganan M.D."/>
        </authorList>
    </citation>
    <scope>NUCLEOTIDE SEQUENCE [LARGE SCALE GENOMIC DNA]</scope>
    <source>
        <strain evidence="5">cv. Khalas</strain>
    </source>
</reference>
<accession>A0A8B8JCM1</accession>
<feature type="compositionally biased region" description="Low complexity" evidence="3">
    <location>
        <begin position="293"/>
        <end position="304"/>
    </location>
</feature>
<feature type="region of interest" description="Disordered" evidence="3">
    <location>
        <begin position="1"/>
        <end position="195"/>
    </location>
</feature>
<dbReference type="RefSeq" id="XP_026665910.2">
    <property type="nucleotide sequence ID" value="XM_026810109.2"/>
</dbReference>
<dbReference type="InterPro" id="IPR012677">
    <property type="entry name" value="Nucleotide-bd_a/b_plait_sf"/>
</dbReference>
<comment type="similarity">
    <text evidence="1">Belongs to the RRM CPSF6/7 family.</text>
</comment>
<evidence type="ECO:0000313" key="7">
    <source>
        <dbReference type="RefSeq" id="XP_038984205.1"/>
    </source>
</evidence>
<dbReference type="Pfam" id="PF00076">
    <property type="entry name" value="RRM_1"/>
    <property type="match status" value="1"/>
</dbReference>
<evidence type="ECO:0000313" key="5">
    <source>
        <dbReference type="Proteomes" id="UP000228380"/>
    </source>
</evidence>
<evidence type="ECO:0000313" key="6">
    <source>
        <dbReference type="RefSeq" id="XP_026665910.2"/>
    </source>
</evidence>
<dbReference type="SUPFAM" id="SSF54928">
    <property type="entry name" value="RNA-binding domain, RBD"/>
    <property type="match status" value="1"/>
</dbReference>
<organism evidence="5 6">
    <name type="scientific">Phoenix dactylifera</name>
    <name type="common">Date palm</name>
    <dbReference type="NCBI Taxonomy" id="42345"/>
    <lineage>
        <taxon>Eukaryota</taxon>
        <taxon>Viridiplantae</taxon>
        <taxon>Streptophyta</taxon>
        <taxon>Embryophyta</taxon>
        <taxon>Tracheophyta</taxon>
        <taxon>Spermatophyta</taxon>
        <taxon>Magnoliopsida</taxon>
        <taxon>Liliopsida</taxon>
        <taxon>Arecaceae</taxon>
        <taxon>Coryphoideae</taxon>
        <taxon>Phoeniceae</taxon>
        <taxon>Phoenix</taxon>
    </lineage>
</organism>
<dbReference type="Proteomes" id="UP000228380">
    <property type="component" value="Chromosome 7"/>
</dbReference>
<feature type="domain" description="RRM" evidence="4">
    <location>
        <begin position="201"/>
        <end position="279"/>
    </location>
</feature>
<feature type="compositionally biased region" description="Acidic residues" evidence="3">
    <location>
        <begin position="22"/>
        <end position="38"/>
    </location>
</feature>
<dbReference type="AlphaFoldDB" id="A0A8B8JCM1"/>
<evidence type="ECO:0000259" key="4">
    <source>
        <dbReference type="PROSITE" id="PS50102"/>
    </source>
</evidence>
<protein>
    <submittedName>
        <fullName evidence="6">RNA-binding protein cabeza-like isoform X1</fullName>
    </submittedName>
    <submittedName>
        <fullName evidence="7">RNA-binding protein cabeza-like isoform X2</fullName>
    </submittedName>
</protein>
<dbReference type="GO" id="GO:0006397">
    <property type="term" value="P:mRNA processing"/>
    <property type="evidence" value="ECO:0007669"/>
    <property type="project" value="UniProtKB-KW"/>
</dbReference>
<evidence type="ECO:0000256" key="2">
    <source>
        <dbReference type="PROSITE-ProRule" id="PRU00176"/>
    </source>
</evidence>
<feature type="compositionally biased region" description="Basic and acidic residues" evidence="3">
    <location>
        <begin position="464"/>
        <end position="580"/>
    </location>
</feature>
<dbReference type="Gene3D" id="3.30.70.330">
    <property type="match status" value="1"/>
</dbReference>
<dbReference type="InterPro" id="IPR035979">
    <property type="entry name" value="RBD_domain_sf"/>
</dbReference>
<feature type="compositionally biased region" description="Pro residues" evidence="3">
    <location>
        <begin position="126"/>
        <end position="138"/>
    </location>
</feature>
<sequence length="618" mass="66010">MEPGGGGERGGFHRNEAISAVQDEEQLYGEDEDYEDLYNDVNVGEGFLHAVHRSDEPGGYPREDGSRSNPAPPPPLLPPSGDAPEKVQILGIAGDTKIERPVDGSGGFHAQGFRGGGESAVAVRPPALPPPVAPPPGGSRPELGQSSGRPSEIQGQSRTSGYGNEGYQRQGGGFGGETRQGGGGPAGGGSVNGGGEGAGGTTLFVGELLWWTTDADLEAEVSKYGQLKEVKFFDEKASGKSKGFCQVDFYDPVAAAACKEGMNGHVFNGRPCVVAFASPHTVRRIGEAQLKNQQMAAQSSAPPQKGRGGGGGPMGGNYGRGGGGGNWGRGGMGNRGPMGNMRNRMGPVGGRGIMGNGGMVAPPPPMLHPGAMLGQGFDPTGYGAVAMGRMGGAYGGFPAGPTTAPFPGLMPSFPPVVAPHVNPAFFGRGGMAAGGGGMWPDPSMGGWGGEEQSSYGDDAASDQRYGEGSHGKDRGPDRDYSGVSDRKHDREKDVGPGQEWSERRYHDGREMGRERDRDWERDRERERERERGRDRDREGATERERERGRERDRYRDDRDRHGDHYRQKDRELERDDDWNRGRSSMQRSKSREIEHSKRRRFSPEGCLQGPVVAIILDI</sequence>
<dbReference type="OrthoDB" id="439808at2759"/>
<name>A0A8B8JCM1_PHODC</name>
<evidence type="ECO:0000256" key="3">
    <source>
        <dbReference type="SAM" id="MobiDB-lite"/>
    </source>
</evidence>
<dbReference type="RefSeq" id="XP_038984205.1">
    <property type="nucleotide sequence ID" value="XM_039128277.1"/>
</dbReference>
<evidence type="ECO:0000256" key="1">
    <source>
        <dbReference type="ARBA" id="ARBA00006265"/>
    </source>
</evidence>
<feature type="compositionally biased region" description="Basic and acidic residues" evidence="3">
    <location>
        <begin position="52"/>
        <end position="66"/>
    </location>
</feature>